<keyword evidence="5 6" id="KW-0408">Iron</keyword>
<dbReference type="EMBL" id="JANIPJ010000015">
    <property type="protein sequence ID" value="MCR2806116.1"/>
    <property type="molecule type" value="Genomic_DNA"/>
</dbReference>
<dbReference type="PROSITE" id="PS51257">
    <property type="entry name" value="PROKAR_LIPOPROTEIN"/>
    <property type="match status" value="1"/>
</dbReference>
<evidence type="ECO:0000313" key="9">
    <source>
        <dbReference type="Proteomes" id="UP001141950"/>
    </source>
</evidence>
<evidence type="ECO:0000256" key="3">
    <source>
        <dbReference type="ARBA" id="ARBA00022723"/>
    </source>
</evidence>
<proteinExistence type="predicted"/>
<dbReference type="PROSITE" id="PS51007">
    <property type="entry name" value="CYTC"/>
    <property type="match status" value="1"/>
</dbReference>
<keyword evidence="4" id="KW-0249">Electron transport</keyword>
<dbReference type="Pfam" id="PF13442">
    <property type="entry name" value="Cytochrome_CBB3"/>
    <property type="match status" value="1"/>
</dbReference>
<sequence>MNLLRGYGWVVIKGLGAAVLLTALAGCGGSGDAKPAGNALQDAPAEVASLYKANCVSCHGTDLQGKIGEKTNLQKVGERMTAAEIITQIEQGSGVMQGFSDKLTEAEISSLANWLAGKK</sequence>
<dbReference type="PRINTS" id="PR00605">
    <property type="entry name" value="CYTCHROMECIC"/>
</dbReference>
<keyword evidence="1" id="KW-0813">Transport</keyword>
<accession>A0A9X2MUK7</accession>
<evidence type="ECO:0000256" key="2">
    <source>
        <dbReference type="ARBA" id="ARBA00022617"/>
    </source>
</evidence>
<evidence type="ECO:0000256" key="4">
    <source>
        <dbReference type="ARBA" id="ARBA00022982"/>
    </source>
</evidence>
<dbReference type="Proteomes" id="UP001141950">
    <property type="component" value="Unassembled WGS sequence"/>
</dbReference>
<dbReference type="PANTHER" id="PTHR33751:SF1">
    <property type="entry name" value="CBB3-TYPE CYTOCHROME C OXIDASE SUBUNIT FIXP"/>
    <property type="match status" value="1"/>
</dbReference>
<reference evidence="8" key="1">
    <citation type="submission" date="2022-08" db="EMBL/GenBank/DDBJ databases">
        <title>The genomic sequence of strain Paenibacillus sp. SCIV0701.</title>
        <authorList>
            <person name="Zhao H."/>
        </authorList>
    </citation>
    <scope>NUCLEOTIDE SEQUENCE</scope>
    <source>
        <strain evidence="8">SCIV0701</strain>
    </source>
</reference>
<dbReference type="InterPro" id="IPR008168">
    <property type="entry name" value="Cyt_C_IC"/>
</dbReference>
<dbReference type="PANTHER" id="PTHR33751">
    <property type="entry name" value="CBB3-TYPE CYTOCHROME C OXIDASE SUBUNIT FIXP"/>
    <property type="match status" value="1"/>
</dbReference>
<feature type="domain" description="Cytochrome c" evidence="7">
    <location>
        <begin position="31"/>
        <end position="119"/>
    </location>
</feature>
<evidence type="ECO:0000259" key="7">
    <source>
        <dbReference type="PROSITE" id="PS51007"/>
    </source>
</evidence>
<evidence type="ECO:0000256" key="6">
    <source>
        <dbReference type="PROSITE-ProRule" id="PRU00433"/>
    </source>
</evidence>
<keyword evidence="2 6" id="KW-0349">Heme</keyword>
<dbReference type="InterPro" id="IPR050597">
    <property type="entry name" value="Cytochrome_c_Oxidase_Subunit"/>
</dbReference>
<comment type="caution">
    <text evidence="8">The sequence shown here is derived from an EMBL/GenBank/DDBJ whole genome shotgun (WGS) entry which is preliminary data.</text>
</comment>
<protein>
    <submittedName>
        <fullName evidence="8">Cytochrome c</fullName>
    </submittedName>
</protein>
<keyword evidence="3 6" id="KW-0479">Metal-binding</keyword>
<dbReference type="InterPro" id="IPR009056">
    <property type="entry name" value="Cyt_c-like_dom"/>
</dbReference>
<dbReference type="GO" id="GO:0020037">
    <property type="term" value="F:heme binding"/>
    <property type="evidence" value="ECO:0007669"/>
    <property type="project" value="InterPro"/>
</dbReference>
<dbReference type="Gene3D" id="1.10.760.10">
    <property type="entry name" value="Cytochrome c-like domain"/>
    <property type="match status" value="1"/>
</dbReference>
<name>A0A9X2MUK7_9BACL</name>
<dbReference type="GO" id="GO:0005506">
    <property type="term" value="F:iron ion binding"/>
    <property type="evidence" value="ECO:0007669"/>
    <property type="project" value="InterPro"/>
</dbReference>
<evidence type="ECO:0000313" key="8">
    <source>
        <dbReference type="EMBL" id="MCR2806116.1"/>
    </source>
</evidence>
<organism evidence="8 9">
    <name type="scientific">Paenibacillus soyae</name>
    <dbReference type="NCBI Taxonomy" id="2969249"/>
    <lineage>
        <taxon>Bacteria</taxon>
        <taxon>Bacillati</taxon>
        <taxon>Bacillota</taxon>
        <taxon>Bacilli</taxon>
        <taxon>Bacillales</taxon>
        <taxon>Paenibacillaceae</taxon>
        <taxon>Paenibacillus</taxon>
    </lineage>
</organism>
<evidence type="ECO:0000256" key="5">
    <source>
        <dbReference type="ARBA" id="ARBA00023004"/>
    </source>
</evidence>
<gene>
    <name evidence="8" type="ORF">NQZ67_19720</name>
</gene>
<keyword evidence="9" id="KW-1185">Reference proteome</keyword>
<dbReference type="InterPro" id="IPR036909">
    <property type="entry name" value="Cyt_c-like_dom_sf"/>
</dbReference>
<dbReference type="AlphaFoldDB" id="A0A9X2MUK7"/>
<dbReference type="GO" id="GO:0009055">
    <property type="term" value="F:electron transfer activity"/>
    <property type="evidence" value="ECO:0007669"/>
    <property type="project" value="InterPro"/>
</dbReference>
<evidence type="ECO:0000256" key="1">
    <source>
        <dbReference type="ARBA" id="ARBA00022448"/>
    </source>
</evidence>
<dbReference type="SUPFAM" id="SSF46626">
    <property type="entry name" value="Cytochrome c"/>
    <property type="match status" value="1"/>
</dbReference>
<dbReference type="RefSeq" id="WP_257449260.1">
    <property type="nucleotide sequence ID" value="NZ_JANIPJ010000015.1"/>
</dbReference>